<keyword evidence="1" id="KW-0812">Transmembrane</keyword>
<sequence>MRMEQVGNQLAERIKEDPFWLWIAALVLTTLGMLCAVLDLRTATVISNSVLVAVSAVMAVSLYKSRQVLRFGFALFLMVYGLVLIFGPFWGFPFWLN</sequence>
<name>A0A4S2F3A4_9ACTN</name>
<dbReference type="RefSeq" id="WP_136011942.1">
    <property type="nucleotide sequence ID" value="NZ_SRYE01000001.1"/>
</dbReference>
<proteinExistence type="predicted"/>
<dbReference type="Proteomes" id="UP000310263">
    <property type="component" value="Unassembled WGS sequence"/>
</dbReference>
<keyword evidence="1" id="KW-1133">Transmembrane helix</keyword>
<feature type="transmembrane region" description="Helical" evidence="1">
    <location>
        <begin position="45"/>
        <end position="63"/>
    </location>
</feature>
<reference evidence="2 3" key="1">
    <citation type="submission" date="2019-04" db="EMBL/GenBank/DDBJ databases">
        <title>Microbes associate with the intestines of laboratory mice.</title>
        <authorList>
            <person name="Navarre W."/>
            <person name="Wong E."/>
            <person name="Huang K."/>
            <person name="Tropini C."/>
            <person name="Ng K."/>
            <person name="Yu B."/>
        </authorList>
    </citation>
    <scope>NUCLEOTIDE SEQUENCE [LARGE SCALE GENOMIC DNA]</scope>
    <source>
        <strain evidence="2 3">NM07_P-09</strain>
    </source>
</reference>
<dbReference type="AlphaFoldDB" id="A0A4S2F3A4"/>
<gene>
    <name evidence="2" type="ORF">E5334_02105</name>
</gene>
<organism evidence="2 3">
    <name type="scientific">Muricaecibacterium torontonense</name>
    <dbReference type="NCBI Taxonomy" id="3032871"/>
    <lineage>
        <taxon>Bacteria</taxon>
        <taxon>Bacillati</taxon>
        <taxon>Actinomycetota</taxon>
        <taxon>Coriobacteriia</taxon>
        <taxon>Coriobacteriales</taxon>
        <taxon>Atopobiaceae</taxon>
        <taxon>Muricaecibacterium</taxon>
    </lineage>
</organism>
<evidence type="ECO:0000313" key="2">
    <source>
        <dbReference type="EMBL" id="TGY63315.1"/>
    </source>
</evidence>
<dbReference type="EMBL" id="SRYE01000001">
    <property type="protein sequence ID" value="TGY63315.1"/>
    <property type="molecule type" value="Genomic_DNA"/>
</dbReference>
<feature type="transmembrane region" description="Helical" evidence="1">
    <location>
        <begin position="75"/>
        <end position="96"/>
    </location>
</feature>
<keyword evidence="3" id="KW-1185">Reference proteome</keyword>
<evidence type="ECO:0000313" key="3">
    <source>
        <dbReference type="Proteomes" id="UP000310263"/>
    </source>
</evidence>
<evidence type="ECO:0000256" key="1">
    <source>
        <dbReference type="SAM" id="Phobius"/>
    </source>
</evidence>
<accession>A0A4S2F3A4</accession>
<protein>
    <submittedName>
        <fullName evidence="2">Uncharacterized protein</fullName>
    </submittedName>
</protein>
<comment type="caution">
    <text evidence="2">The sequence shown here is derived from an EMBL/GenBank/DDBJ whole genome shotgun (WGS) entry which is preliminary data.</text>
</comment>
<feature type="transmembrane region" description="Helical" evidence="1">
    <location>
        <begin position="20"/>
        <end position="39"/>
    </location>
</feature>
<keyword evidence="1" id="KW-0472">Membrane</keyword>